<dbReference type="Gene3D" id="3.60.40.10">
    <property type="entry name" value="PPM-type phosphatase domain"/>
    <property type="match status" value="1"/>
</dbReference>
<dbReference type="Proteomes" id="UP000218811">
    <property type="component" value="Unassembled WGS sequence"/>
</dbReference>
<accession>A0A2H3IX05</accession>
<evidence type="ECO:0000256" key="2">
    <source>
        <dbReference type="ARBA" id="ARBA00001946"/>
    </source>
</evidence>
<dbReference type="AlphaFoldDB" id="A0A2H3IX05"/>
<keyword evidence="6" id="KW-0378">Hydrolase</keyword>
<dbReference type="EMBL" id="KB467831">
    <property type="protein sequence ID" value="PCH34486.1"/>
    <property type="molecule type" value="Genomic_DNA"/>
</dbReference>
<comment type="cofactor">
    <cofactor evidence="1">
        <name>Mn(2+)</name>
        <dbReference type="ChEBI" id="CHEBI:29035"/>
    </cofactor>
</comment>
<comment type="similarity">
    <text evidence="3">Belongs to the PP2C family.</text>
</comment>
<dbReference type="PROSITE" id="PS01032">
    <property type="entry name" value="PPM_1"/>
    <property type="match status" value="1"/>
</dbReference>
<evidence type="ECO:0000256" key="7">
    <source>
        <dbReference type="ARBA" id="ARBA00022912"/>
    </source>
</evidence>
<dbReference type="PROSITE" id="PS51746">
    <property type="entry name" value="PPM_2"/>
    <property type="match status" value="1"/>
</dbReference>
<keyword evidence="8" id="KW-0464">Manganese</keyword>
<dbReference type="InterPro" id="IPR015655">
    <property type="entry name" value="PP2C"/>
</dbReference>
<evidence type="ECO:0000313" key="12">
    <source>
        <dbReference type="Proteomes" id="UP000218811"/>
    </source>
</evidence>
<dbReference type="OrthoDB" id="10264738at2759"/>
<keyword evidence="5" id="KW-0479">Metal-binding</keyword>
<dbReference type="InterPro" id="IPR001932">
    <property type="entry name" value="PPM-type_phosphatase-like_dom"/>
</dbReference>
<organism evidence="11 12">
    <name type="scientific">Wolfiporia cocos (strain MD-104)</name>
    <name type="common">Brown rot fungus</name>
    <dbReference type="NCBI Taxonomy" id="742152"/>
    <lineage>
        <taxon>Eukaryota</taxon>
        <taxon>Fungi</taxon>
        <taxon>Dikarya</taxon>
        <taxon>Basidiomycota</taxon>
        <taxon>Agaricomycotina</taxon>
        <taxon>Agaricomycetes</taxon>
        <taxon>Polyporales</taxon>
        <taxon>Phaeolaceae</taxon>
        <taxon>Wolfiporia</taxon>
    </lineage>
</organism>
<evidence type="ECO:0000256" key="4">
    <source>
        <dbReference type="ARBA" id="ARBA00013081"/>
    </source>
</evidence>
<feature type="domain" description="PPM-type phosphatase" evidence="10">
    <location>
        <begin position="21"/>
        <end position="155"/>
    </location>
</feature>
<dbReference type="InterPro" id="IPR036457">
    <property type="entry name" value="PPM-type-like_dom_sf"/>
</dbReference>
<keyword evidence="7" id="KW-0904">Protein phosphatase</keyword>
<dbReference type="Pfam" id="PF00481">
    <property type="entry name" value="PP2C"/>
    <property type="match status" value="1"/>
</dbReference>
<protein>
    <recommendedName>
        <fullName evidence="4">protein-serine/threonine phosphatase</fullName>
        <ecNumber evidence="4">3.1.3.16</ecNumber>
    </recommendedName>
</protein>
<evidence type="ECO:0000256" key="1">
    <source>
        <dbReference type="ARBA" id="ARBA00001936"/>
    </source>
</evidence>
<evidence type="ECO:0000313" key="11">
    <source>
        <dbReference type="EMBL" id="PCH34486.1"/>
    </source>
</evidence>
<keyword evidence="12" id="KW-1185">Reference proteome</keyword>
<dbReference type="GO" id="GO:0004722">
    <property type="term" value="F:protein serine/threonine phosphatase activity"/>
    <property type="evidence" value="ECO:0007669"/>
    <property type="project" value="UniProtKB-EC"/>
</dbReference>
<dbReference type="PANTHER" id="PTHR13832:SF565">
    <property type="entry name" value="AT28366P-RELATED"/>
    <property type="match status" value="1"/>
</dbReference>
<dbReference type="SUPFAM" id="SSF81606">
    <property type="entry name" value="PP2C-like"/>
    <property type="match status" value="1"/>
</dbReference>
<gene>
    <name evidence="11" type="ORF">WOLCODRAFT_160901</name>
</gene>
<evidence type="ECO:0000256" key="9">
    <source>
        <dbReference type="ARBA" id="ARBA00048832"/>
    </source>
</evidence>
<dbReference type="GO" id="GO:0046872">
    <property type="term" value="F:metal ion binding"/>
    <property type="evidence" value="ECO:0007669"/>
    <property type="project" value="UniProtKB-KW"/>
</dbReference>
<evidence type="ECO:0000256" key="6">
    <source>
        <dbReference type="ARBA" id="ARBA00022801"/>
    </source>
</evidence>
<dbReference type="PANTHER" id="PTHR13832">
    <property type="entry name" value="PROTEIN PHOSPHATASE 2C"/>
    <property type="match status" value="1"/>
</dbReference>
<dbReference type="CDD" id="cd00143">
    <property type="entry name" value="PP2Cc"/>
    <property type="match status" value="1"/>
</dbReference>
<name>A0A2H3IX05_WOLCO</name>
<reference evidence="11 12" key="1">
    <citation type="journal article" date="2012" name="Science">
        <title>The Paleozoic origin of enzymatic lignin decomposition reconstructed from 31 fungal genomes.</title>
        <authorList>
            <person name="Floudas D."/>
            <person name="Binder M."/>
            <person name="Riley R."/>
            <person name="Barry K."/>
            <person name="Blanchette R.A."/>
            <person name="Henrissat B."/>
            <person name="Martinez A.T."/>
            <person name="Otillar R."/>
            <person name="Spatafora J.W."/>
            <person name="Yadav J.S."/>
            <person name="Aerts A."/>
            <person name="Benoit I."/>
            <person name="Boyd A."/>
            <person name="Carlson A."/>
            <person name="Copeland A."/>
            <person name="Coutinho P.M."/>
            <person name="de Vries R.P."/>
            <person name="Ferreira P."/>
            <person name="Findley K."/>
            <person name="Foster B."/>
            <person name="Gaskell J."/>
            <person name="Glotzer D."/>
            <person name="Gorecki P."/>
            <person name="Heitman J."/>
            <person name="Hesse C."/>
            <person name="Hori C."/>
            <person name="Igarashi K."/>
            <person name="Jurgens J.A."/>
            <person name="Kallen N."/>
            <person name="Kersten P."/>
            <person name="Kohler A."/>
            <person name="Kuees U."/>
            <person name="Kumar T.K.A."/>
            <person name="Kuo A."/>
            <person name="LaButti K."/>
            <person name="Larrondo L.F."/>
            <person name="Lindquist E."/>
            <person name="Ling A."/>
            <person name="Lombard V."/>
            <person name="Lucas S."/>
            <person name="Lundell T."/>
            <person name="Martin R."/>
            <person name="McLaughlin D.J."/>
            <person name="Morgenstern I."/>
            <person name="Morin E."/>
            <person name="Murat C."/>
            <person name="Nagy L.G."/>
            <person name="Nolan M."/>
            <person name="Ohm R.A."/>
            <person name="Patyshakuliyeva A."/>
            <person name="Rokas A."/>
            <person name="Ruiz-Duenas F.J."/>
            <person name="Sabat G."/>
            <person name="Salamov A."/>
            <person name="Samejima M."/>
            <person name="Schmutz J."/>
            <person name="Slot J.C."/>
            <person name="St John F."/>
            <person name="Stenlid J."/>
            <person name="Sun H."/>
            <person name="Sun S."/>
            <person name="Syed K."/>
            <person name="Tsang A."/>
            <person name="Wiebenga A."/>
            <person name="Young D."/>
            <person name="Pisabarro A."/>
            <person name="Eastwood D.C."/>
            <person name="Martin F."/>
            <person name="Cullen D."/>
            <person name="Grigoriev I.V."/>
            <person name="Hibbett D.S."/>
        </authorList>
    </citation>
    <scope>NUCLEOTIDE SEQUENCE [LARGE SCALE GENOMIC DNA]</scope>
    <source>
        <strain evidence="11 12">MD-104</strain>
    </source>
</reference>
<proteinExistence type="inferred from homology"/>
<dbReference type="STRING" id="742152.A0A2H3IX05"/>
<comment type="catalytic activity">
    <reaction evidence="9">
        <text>O-phospho-L-threonyl-[protein] + H2O = L-threonyl-[protein] + phosphate</text>
        <dbReference type="Rhea" id="RHEA:47004"/>
        <dbReference type="Rhea" id="RHEA-COMP:11060"/>
        <dbReference type="Rhea" id="RHEA-COMP:11605"/>
        <dbReference type="ChEBI" id="CHEBI:15377"/>
        <dbReference type="ChEBI" id="CHEBI:30013"/>
        <dbReference type="ChEBI" id="CHEBI:43474"/>
        <dbReference type="ChEBI" id="CHEBI:61977"/>
        <dbReference type="EC" id="3.1.3.16"/>
    </reaction>
    <physiologicalReaction direction="left-to-right" evidence="9">
        <dbReference type="Rhea" id="RHEA:47005"/>
    </physiologicalReaction>
</comment>
<evidence type="ECO:0000256" key="3">
    <source>
        <dbReference type="ARBA" id="ARBA00006702"/>
    </source>
</evidence>
<dbReference type="InterPro" id="IPR000222">
    <property type="entry name" value="PP2C_BS"/>
</dbReference>
<dbReference type="EC" id="3.1.3.16" evidence="4"/>
<comment type="cofactor">
    <cofactor evidence="2">
        <name>Mg(2+)</name>
        <dbReference type="ChEBI" id="CHEBI:18420"/>
    </cofactor>
</comment>
<sequence length="155" mass="17817">MRYLPPITEKKTEQGGNELYHFGVTKMQGWRLRMEDMHTIVLDIDEERADSNAFFAVYDGHVGTAAAEYARKNLHKRLTEDPAYRNQEYSMALKNAFLSTDEGMRNSSDFQEERHKQSGCTVISALLTSSHVRDGHAIPTCFLERILTQCRLFDP</sequence>
<evidence type="ECO:0000259" key="10">
    <source>
        <dbReference type="PROSITE" id="PS51746"/>
    </source>
</evidence>
<evidence type="ECO:0000256" key="8">
    <source>
        <dbReference type="ARBA" id="ARBA00023211"/>
    </source>
</evidence>
<evidence type="ECO:0000256" key="5">
    <source>
        <dbReference type="ARBA" id="ARBA00022723"/>
    </source>
</evidence>